<evidence type="ECO:0000313" key="1">
    <source>
        <dbReference type="EMBL" id="KAK1133996.1"/>
    </source>
</evidence>
<comment type="caution">
    <text evidence="1">The sequence shown here is derived from an EMBL/GenBank/DDBJ whole genome shotgun (WGS) entry which is preliminary data.</text>
</comment>
<organism evidence="1 2">
    <name type="scientific">Melipona bicolor</name>
    <dbReference type="NCBI Taxonomy" id="60889"/>
    <lineage>
        <taxon>Eukaryota</taxon>
        <taxon>Metazoa</taxon>
        <taxon>Ecdysozoa</taxon>
        <taxon>Arthropoda</taxon>
        <taxon>Hexapoda</taxon>
        <taxon>Insecta</taxon>
        <taxon>Pterygota</taxon>
        <taxon>Neoptera</taxon>
        <taxon>Endopterygota</taxon>
        <taxon>Hymenoptera</taxon>
        <taxon>Apocrita</taxon>
        <taxon>Aculeata</taxon>
        <taxon>Apoidea</taxon>
        <taxon>Anthophila</taxon>
        <taxon>Apidae</taxon>
        <taxon>Melipona</taxon>
    </lineage>
</organism>
<sequence>MDVRRQKMVADESFIAVEVVPPLGRIRQVGDCKQGHPTIKHAPASSLRAVDNIRLRSVQGRDSGDKMLDPAWTCPDVFDR</sequence>
<keyword evidence="2" id="KW-1185">Reference proteome</keyword>
<dbReference type="EMBL" id="JAHYIQ010000003">
    <property type="protein sequence ID" value="KAK1133996.1"/>
    <property type="molecule type" value="Genomic_DNA"/>
</dbReference>
<proteinExistence type="predicted"/>
<name>A0AA40GAE6_9HYME</name>
<protein>
    <submittedName>
        <fullName evidence="1">Uncharacterized protein</fullName>
    </submittedName>
</protein>
<accession>A0AA40GAE6</accession>
<evidence type="ECO:0000313" key="2">
    <source>
        <dbReference type="Proteomes" id="UP001177670"/>
    </source>
</evidence>
<gene>
    <name evidence="1" type="ORF">K0M31_011781</name>
</gene>
<dbReference type="AlphaFoldDB" id="A0AA40GAE6"/>
<dbReference type="Proteomes" id="UP001177670">
    <property type="component" value="Unassembled WGS sequence"/>
</dbReference>
<reference evidence="1" key="1">
    <citation type="submission" date="2021-10" db="EMBL/GenBank/DDBJ databases">
        <title>Melipona bicolor Genome sequencing and assembly.</title>
        <authorList>
            <person name="Araujo N.S."/>
            <person name="Arias M.C."/>
        </authorList>
    </citation>
    <scope>NUCLEOTIDE SEQUENCE</scope>
    <source>
        <strain evidence="1">USP_2M_L1-L4_2017</strain>
        <tissue evidence="1">Whole body</tissue>
    </source>
</reference>